<keyword evidence="2" id="KW-0378">Hydrolase</keyword>
<feature type="domain" description="Exonuclease VII large subunit C-terminal" evidence="1">
    <location>
        <begin position="6"/>
        <end position="109"/>
    </location>
</feature>
<gene>
    <name evidence="2" type="primary">xseA_49</name>
    <name evidence="2" type="ORF">SDC9_193968</name>
</gene>
<dbReference type="AlphaFoldDB" id="A0A645I6F3"/>
<dbReference type="Pfam" id="PF02601">
    <property type="entry name" value="Exonuc_VII_L"/>
    <property type="match status" value="1"/>
</dbReference>
<name>A0A645I6F3_9ZZZZ</name>
<evidence type="ECO:0000259" key="1">
    <source>
        <dbReference type="Pfam" id="PF02601"/>
    </source>
</evidence>
<sequence length="112" mass="12235">MALLSARRRFEQSAGSYVFREPVHLLRHNCQLLDELSDRMENLIRRRCEAGAAQLNLAAGKLSALDPGAVLARGYAILCKADGTVADSRLKLISGEAVTARLSDGEARLRVE</sequence>
<dbReference type="EC" id="3.1.11.6" evidence="2"/>
<comment type="caution">
    <text evidence="2">The sequence shown here is derived from an EMBL/GenBank/DDBJ whole genome shotgun (WGS) entry which is preliminary data.</text>
</comment>
<dbReference type="InterPro" id="IPR020579">
    <property type="entry name" value="Exonuc_VII_lsu_C"/>
</dbReference>
<accession>A0A645I6F3</accession>
<organism evidence="2">
    <name type="scientific">bioreactor metagenome</name>
    <dbReference type="NCBI Taxonomy" id="1076179"/>
    <lineage>
        <taxon>unclassified sequences</taxon>
        <taxon>metagenomes</taxon>
        <taxon>ecological metagenomes</taxon>
    </lineage>
</organism>
<protein>
    <submittedName>
        <fullName evidence="2">Exodeoxyribonuclease 7 large subunit</fullName>
        <ecNumber evidence="2">3.1.11.6</ecNumber>
    </submittedName>
</protein>
<proteinExistence type="predicted"/>
<reference evidence="2" key="1">
    <citation type="submission" date="2019-08" db="EMBL/GenBank/DDBJ databases">
        <authorList>
            <person name="Kucharzyk K."/>
            <person name="Murdoch R.W."/>
            <person name="Higgins S."/>
            <person name="Loffler F."/>
        </authorList>
    </citation>
    <scope>NUCLEOTIDE SEQUENCE</scope>
</reference>
<dbReference type="GO" id="GO:0008855">
    <property type="term" value="F:exodeoxyribonuclease VII activity"/>
    <property type="evidence" value="ECO:0007669"/>
    <property type="project" value="UniProtKB-EC"/>
</dbReference>
<evidence type="ECO:0000313" key="2">
    <source>
        <dbReference type="EMBL" id="MPN46382.1"/>
    </source>
</evidence>
<dbReference type="EMBL" id="VSSQ01107001">
    <property type="protein sequence ID" value="MPN46382.1"/>
    <property type="molecule type" value="Genomic_DNA"/>
</dbReference>